<accession>A0A0S4XQK6</accession>
<dbReference type="EMBL" id="FAXN01000105">
    <property type="protein sequence ID" value="CUV66618.1"/>
    <property type="molecule type" value="Genomic_DNA"/>
</dbReference>
<dbReference type="InterPro" id="IPR011460">
    <property type="entry name" value="Lcl_C"/>
</dbReference>
<evidence type="ECO:0000313" key="2">
    <source>
        <dbReference type="EMBL" id="CUV66618.1"/>
    </source>
</evidence>
<dbReference type="PROSITE" id="PS51257">
    <property type="entry name" value="PROKAR_LIPOPROTEIN"/>
    <property type="match status" value="1"/>
</dbReference>
<dbReference type="Pfam" id="PF07603">
    <property type="entry name" value="Lcl_C"/>
    <property type="match status" value="1"/>
</dbReference>
<dbReference type="AlphaFoldDB" id="A0A0S4XQK6"/>
<protein>
    <recommendedName>
        <fullName evidence="1">Lcl C-terminal domain-containing protein</fullName>
    </recommendedName>
</protein>
<proteinExistence type="predicted"/>
<name>A0A0S4XQK6_9BACT</name>
<organism evidence="2">
    <name type="scientific">Sulfurovum sp. enrichment culture clone C5</name>
    <dbReference type="NCBI Taxonomy" id="497650"/>
    <lineage>
        <taxon>Bacteria</taxon>
        <taxon>Pseudomonadati</taxon>
        <taxon>Campylobacterota</taxon>
        <taxon>Epsilonproteobacteria</taxon>
        <taxon>Campylobacterales</taxon>
        <taxon>Sulfurovaceae</taxon>
        <taxon>Sulfurovum</taxon>
        <taxon>environmental samples</taxon>
    </lineage>
</organism>
<sequence>MKKIILIPMILLFVGCLFPPSYMDIRTGLSWEQRFEVKRSTYKEAQEYCKNLTLDGYSDWRLPTLAEAWSKNNKPKRCTLDSFTILTWSSTLDSQGKAAAWKDGCQILGEGTWNASQGPFYTSPLGIKGKDYYVKNAKAADVICVRQNKY</sequence>
<reference evidence="2" key="1">
    <citation type="submission" date="2015-11" db="EMBL/GenBank/DDBJ databases">
        <authorList>
            <person name="Zhang Y."/>
            <person name="Guo Z."/>
        </authorList>
    </citation>
    <scope>NUCLEOTIDE SEQUENCE</scope>
    <source>
        <strain evidence="2">BN30871</strain>
    </source>
</reference>
<gene>
    <name evidence="2" type="ORF">BN3087_990002</name>
</gene>
<feature type="domain" description="Lcl C-terminal" evidence="1">
    <location>
        <begin position="23"/>
        <end position="102"/>
    </location>
</feature>
<evidence type="ECO:0000259" key="1">
    <source>
        <dbReference type="Pfam" id="PF07603"/>
    </source>
</evidence>